<reference evidence="2" key="1">
    <citation type="journal article" date="2019" name="bioRxiv">
        <title>The Genome of the Zebra Mussel, Dreissena polymorpha: A Resource for Invasive Species Research.</title>
        <authorList>
            <person name="McCartney M.A."/>
            <person name="Auch B."/>
            <person name="Kono T."/>
            <person name="Mallez S."/>
            <person name="Zhang Y."/>
            <person name="Obille A."/>
            <person name="Becker A."/>
            <person name="Abrahante J.E."/>
            <person name="Garbe J."/>
            <person name="Badalamenti J.P."/>
            <person name="Herman A."/>
            <person name="Mangelson H."/>
            <person name="Liachko I."/>
            <person name="Sullivan S."/>
            <person name="Sone E.D."/>
            <person name="Koren S."/>
            <person name="Silverstein K.A.T."/>
            <person name="Beckman K.B."/>
            <person name="Gohl D.M."/>
        </authorList>
    </citation>
    <scope>NUCLEOTIDE SEQUENCE</scope>
    <source>
        <strain evidence="2">Duluth1</strain>
        <tissue evidence="2">Whole animal</tissue>
    </source>
</reference>
<sequence>MIRSLNVALDKPANQTDTAGGSDPSFAVDGNTSTCSETASSAAAEWMLDLTNYYVIEEVSIHTGMT</sequence>
<dbReference type="Proteomes" id="UP000828390">
    <property type="component" value="Unassembled WGS sequence"/>
</dbReference>
<keyword evidence="3" id="KW-1185">Reference proteome</keyword>
<accession>A0A9D4LM85</accession>
<dbReference type="Gene3D" id="2.60.120.260">
    <property type="entry name" value="Galactose-binding domain-like"/>
    <property type="match status" value="1"/>
</dbReference>
<proteinExistence type="predicted"/>
<dbReference type="Pfam" id="PF22633">
    <property type="entry name" value="F5_F8_type_C_2"/>
    <property type="match status" value="1"/>
</dbReference>
<dbReference type="InterPro" id="IPR008979">
    <property type="entry name" value="Galactose-bd-like_sf"/>
</dbReference>
<gene>
    <name evidence="2" type="ORF">DPMN_023018</name>
</gene>
<evidence type="ECO:0000313" key="3">
    <source>
        <dbReference type="Proteomes" id="UP000828390"/>
    </source>
</evidence>
<name>A0A9D4LM85_DREPO</name>
<reference evidence="2" key="2">
    <citation type="submission" date="2020-11" db="EMBL/GenBank/DDBJ databases">
        <authorList>
            <person name="McCartney M.A."/>
            <person name="Auch B."/>
            <person name="Kono T."/>
            <person name="Mallez S."/>
            <person name="Becker A."/>
            <person name="Gohl D.M."/>
            <person name="Silverstein K.A.T."/>
            <person name="Koren S."/>
            <person name="Bechman K.B."/>
            <person name="Herman A."/>
            <person name="Abrahante J.E."/>
            <person name="Garbe J."/>
        </authorList>
    </citation>
    <scope>NUCLEOTIDE SEQUENCE</scope>
    <source>
        <strain evidence="2">Duluth1</strain>
        <tissue evidence="2">Whole animal</tissue>
    </source>
</reference>
<protein>
    <submittedName>
        <fullName evidence="2">Uncharacterized protein</fullName>
    </submittedName>
</protein>
<dbReference type="AlphaFoldDB" id="A0A9D4LM85"/>
<evidence type="ECO:0000313" key="2">
    <source>
        <dbReference type="EMBL" id="KAH3860127.1"/>
    </source>
</evidence>
<organism evidence="2 3">
    <name type="scientific">Dreissena polymorpha</name>
    <name type="common">Zebra mussel</name>
    <name type="synonym">Mytilus polymorpha</name>
    <dbReference type="NCBI Taxonomy" id="45954"/>
    <lineage>
        <taxon>Eukaryota</taxon>
        <taxon>Metazoa</taxon>
        <taxon>Spiralia</taxon>
        <taxon>Lophotrochozoa</taxon>
        <taxon>Mollusca</taxon>
        <taxon>Bivalvia</taxon>
        <taxon>Autobranchia</taxon>
        <taxon>Heteroconchia</taxon>
        <taxon>Euheterodonta</taxon>
        <taxon>Imparidentia</taxon>
        <taxon>Neoheterodontei</taxon>
        <taxon>Myida</taxon>
        <taxon>Dreissenoidea</taxon>
        <taxon>Dreissenidae</taxon>
        <taxon>Dreissena</taxon>
    </lineage>
</organism>
<evidence type="ECO:0000256" key="1">
    <source>
        <dbReference type="SAM" id="MobiDB-lite"/>
    </source>
</evidence>
<dbReference type="SUPFAM" id="SSF49785">
    <property type="entry name" value="Galactose-binding domain-like"/>
    <property type="match status" value="1"/>
</dbReference>
<comment type="caution">
    <text evidence="2">The sequence shown here is derived from an EMBL/GenBank/DDBJ whole genome shotgun (WGS) entry which is preliminary data.</text>
</comment>
<feature type="region of interest" description="Disordered" evidence="1">
    <location>
        <begin position="1"/>
        <end position="34"/>
    </location>
</feature>
<dbReference type="EMBL" id="JAIWYP010000002">
    <property type="protein sequence ID" value="KAH3860127.1"/>
    <property type="molecule type" value="Genomic_DNA"/>
</dbReference>